<evidence type="ECO:0000313" key="10">
    <source>
        <dbReference type="Proteomes" id="UP000799291"/>
    </source>
</evidence>
<comment type="subcellular location">
    <subcellularLocation>
        <location evidence="1">Nucleus</location>
    </subcellularLocation>
</comment>
<dbReference type="GO" id="GO:0003713">
    <property type="term" value="F:transcription coactivator activity"/>
    <property type="evidence" value="ECO:0007669"/>
    <property type="project" value="InterPro"/>
</dbReference>
<feature type="non-terminal residue" evidence="9">
    <location>
        <position position="158"/>
    </location>
</feature>
<evidence type="ECO:0000256" key="2">
    <source>
        <dbReference type="ARBA" id="ARBA00009001"/>
    </source>
</evidence>
<dbReference type="PANTHER" id="PTHR13215">
    <property type="entry name" value="RNA POLYMERASE II TRANSCRIPTIONAL COACTIVATOR"/>
    <property type="match status" value="1"/>
</dbReference>
<dbReference type="EMBL" id="MU005636">
    <property type="protein sequence ID" value="KAF2676309.1"/>
    <property type="molecule type" value="Genomic_DNA"/>
</dbReference>
<evidence type="ECO:0000256" key="7">
    <source>
        <dbReference type="SAM" id="MobiDB-lite"/>
    </source>
</evidence>
<evidence type="ECO:0000256" key="3">
    <source>
        <dbReference type="ARBA" id="ARBA00023015"/>
    </source>
</evidence>
<comment type="similarity">
    <text evidence="2">Belongs to the transcriptional coactivator PC4 family.</text>
</comment>
<keyword evidence="4" id="KW-0238">DNA-binding</keyword>
<keyword evidence="6" id="KW-0539">Nucleus</keyword>
<dbReference type="AlphaFoldDB" id="A0A6G1IEI0"/>
<dbReference type="InterPro" id="IPR045125">
    <property type="entry name" value="Sub1/Tcp4-like"/>
</dbReference>
<evidence type="ECO:0000259" key="8">
    <source>
        <dbReference type="Pfam" id="PF02229"/>
    </source>
</evidence>
<dbReference type="Proteomes" id="UP000799291">
    <property type="component" value="Unassembled WGS sequence"/>
</dbReference>
<proteinExistence type="inferred from homology"/>
<evidence type="ECO:0000313" key="9">
    <source>
        <dbReference type="EMBL" id="KAF2676309.1"/>
    </source>
</evidence>
<organism evidence="9 10">
    <name type="scientific">Lentithecium fluviatile CBS 122367</name>
    <dbReference type="NCBI Taxonomy" id="1168545"/>
    <lineage>
        <taxon>Eukaryota</taxon>
        <taxon>Fungi</taxon>
        <taxon>Dikarya</taxon>
        <taxon>Ascomycota</taxon>
        <taxon>Pezizomycotina</taxon>
        <taxon>Dothideomycetes</taxon>
        <taxon>Pleosporomycetidae</taxon>
        <taxon>Pleosporales</taxon>
        <taxon>Massarineae</taxon>
        <taxon>Lentitheciaceae</taxon>
        <taxon>Lentithecium</taxon>
    </lineage>
</organism>
<feature type="region of interest" description="Disordered" evidence="7">
    <location>
        <begin position="1"/>
        <end position="64"/>
    </location>
</feature>
<dbReference type="InterPro" id="IPR009044">
    <property type="entry name" value="ssDNA-bd_transcriptional_reg"/>
</dbReference>
<dbReference type="Gene3D" id="2.30.31.10">
    <property type="entry name" value="Transcriptional Coactivator Pc4, Chain A"/>
    <property type="match status" value="1"/>
</dbReference>
<feature type="region of interest" description="Disordered" evidence="7">
    <location>
        <begin position="127"/>
        <end position="158"/>
    </location>
</feature>
<dbReference type="SUPFAM" id="SSF54447">
    <property type="entry name" value="ssDNA-binding transcriptional regulator domain"/>
    <property type="match status" value="1"/>
</dbReference>
<evidence type="ECO:0000256" key="6">
    <source>
        <dbReference type="ARBA" id="ARBA00023242"/>
    </source>
</evidence>
<keyword evidence="5" id="KW-0804">Transcription</keyword>
<reference evidence="9" key="1">
    <citation type="journal article" date="2020" name="Stud. Mycol.">
        <title>101 Dothideomycetes genomes: a test case for predicting lifestyles and emergence of pathogens.</title>
        <authorList>
            <person name="Haridas S."/>
            <person name="Albert R."/>
            <person name="Binder M."/>
            <person name="Bloem J."/>
            <person name="Labutti K."/>
            <person name="Salamov A."/>
            <person name="Andreopoulos B."/>
            <person name="Baker S."/>
            <person name="Barry K."/>
            <person name="Bills G."/>
            <person name="Bluhm B."/>
            <person name="Cannon C."/>
            <person name="Castanera R."/>
            <person name="Culley D."/>
            <person name="Daum C."/>
            <person name="Ezra D."/>
            <person name="Gonzalez J."/>
            <person name="Henrissat B."/>
            <person name="Kuo A."/>
            <person name="Liang C."/>
            <person name="Lipzen A."/>
            <person name="Lutzoni F."/>
            <person name="Magnuson J."/>
            <person name="Mondo S."/>
            <person name="Nolan M."/>
            <person name="Ohm R."/>
            <person name="Pangilinan J."/>
            <person name="Park H.-J."/>
            <person name="Ramirez L."/>
            <person name="Alfaro M."/>
            <person name="Sun H."/>
            <person name="Tritt A."/>
            <person name="Yoshinaga Y."/>
            <person name="Zwiers L.-H."/>
            <person name="Turgeon B."/>
            <person name="Goodwin S."/>
            <person name="Spatafora J."/>
            <person name="Crous P."/>
            <person name="Grigoriev I."/>
        </authorList>
    </citation>
    <scope>NUCLEOTIDE SEQUENCE</scope>
    <source>
        <strain evidence="9">CBS 122367</strain>
    </source>
</reference>
<accession>A0A6G1IEI0</accession>
<feature type="compositionally biased region" description="Basic and acidic residues" evidence="7">
    <location>
        <begin position="127"/>
        <end position="136"/>
    </location>
</feature>
<keyword evidence="10" id="KW-1185">Reference proteome</keyword>
<protein>
    <submittedName>
        <fullName evidence="9">PC4-domain-containing protein</fullName>
    </submittedName>
</protein>
<dbReference type="InterPro" id="IPR003173">
    <property type="entry name" value="PC4_C"/>
</dbReference>
<dbReference type="GO" id="GO:0005634">
    <property type="term" value="C:nucleus"/>
    <property type="evidence" value="ECO:0007669"/>
    <property type="project" value="UniProtKB-SubCell"/>
</dbReference>
<keyword evidence="3" id="KW-0805">Transcription regulation</keyword>
<gene>
    <name evidence="9" type="ORF">K458DRAFT_260375</name>
</gene>
<evidence type="ECO:0000256" key="5">
    <source>
        <dbReference type="ARBA" id="ARBA00023163"/>
    </source>
</evidence>
<evidence type="ECO:0000256" key="1">
    <source>
        <dbReference type="ARBA" id="ARBA00004123"/>
    </source>
</evidence>
<name>A0A6G1IEI0_9PLEO</name>
<feature type="non-terminal residue" evidence="9">
    <location>
        <position position="1"/>
    </location>
</feature>
<dbReference type="Pfam" id="PF02229">
    <property type="entry name" value="PC4"/>
    <property type="match status" value="1"/>
</dbReference>
<evidence type="ECO:0000256" key="4">
    <source>
        <dbReference type="ARBA" id="ARBA00023125"/>
    </source>
</evidence>
<feature type="compositionally biased region" description="Acidic residues" evidence="7">
    <location>
        <begin position="144"/>
        <end position="158"/>
    </location>
</feature>
<sequence>LKRGGARGGFKKSSNFSKKRSSPGDDDDTGARASKKAKGGHEDEGAPFVPRLEEDDERNPYVAIKPNGTRRVTISDFKGKTLVSIREYYEDAAGEMKPGKKGIALTMEQYNNLLAAAPLLESVLREKEESVVRPDYDAAPAGDDKEEKDEEEEALGDK</sequence>
<dbReference type="OrthoDB" id="2505440at2759"/>
<feature type="domain" description="Transcriptional coactivator p15 (PC4) C-terminal" evidence="8">
    <location>
        <begin position="68"/>
        <end position="115"/>
    </location>
</feature>
<dbReference type="GO" id="GO:0003677">
    <property type="term" value="F:DNA binding"/>
    <property type="evidence" value="ECO:0007669"/>
    <property type="project" value="UniProtKB-KW"/>
</dbReference>
<dbReference type="GO" id="GO:0060261">
    <property type="term" value="P:positive regulation of transcription initiation by RNA polymerase II"/>
    <property type="evidence" value="ECO:0007669"/>
    <property type="project" value="InterPro"/>
</dbReference>